<dbReference type="Proteomes" id="UP000236735">
    <property type="component" value="Unassembled WGS sequence"/>
</dbReference>
<dbReference type="AlphaFoldDB" id="A0A1H5SDP1"/>
<gene>
    <name evidence="1" type="ORF">SAMN05216354_0636</name>
</gene>
<name>A0A1H5SDP1_XYLRU</name>
<protein>
    <submittedName>
        <fullName evidence="1">Uncharacterized protein</fullName>
    </submittedName>
</protein>
<reference evidence="1 2" key="1">
    <citation type="submission" date="2016-10" db="EMBL/GenBank/DDBJ databases">
        <authorList>
            <person name="de Groot N.N."/>
        </authorList>
    </citation>
    <scope>NUCLEOTIDE SEQUENCE [LARGE SCALE GENOMIC DNA]</scope>
    <source>
        <strain evidence="1 2">AR32</strain>
    </source>
</reference>
<evidence type="ECO:0000313" key="1">
    <source>
        <dbReference type="EMBL" id="SEF48699.1"/>
    </source>
</evidence>
<dbReference type="RefSeq" id="WP_103915140.1">
    <property type="nucleotide sequence ID" value="NZ_FNUV01000001.1"/>
</dbReference>
<sequence length="76" mass="8402">MAKVVHVHLIGKRKDYYFSSISAVFTVLSREDIGVSLHWLLNAGLGKGHVVHNEKAVIRASTLISCPRKTSAKEDD</sequence>
<dbReference type="EMBL" id="FNUV01000001">
    <property type="protein sequence ID" value="SEF48699.1"/>
    <property type="molecule type" value="Genomic_DNA"/>
</dbReference>
<organism evidence="1 2">
    <name type="scientific">Xylanibacter ruminicola</name>
    <name type="common">Prevotella ruminicola</name>
    <dbReference type="NCBI Taxonomy" id="839"/>
    <lineage>
        <taxon>Bacteria</taxon>
        <taxon>Pseudomonadati</taxon>
        <taxon>Bacteroidota</taxon>
        <taxon>Bacteroidia</taxon>
        <taxon>Bacteroidales</taxon>
        <taxon>Prevotellaceae</taxon>
        <taxon>Xylanibacter</taxon>
    </lineage>
</organism>
<evidence type="ECO:0000313" key="2">
    <source>
        <dbReference type="Proteomes" id="UP000236735"/>
    </source>
</evidence>
<proteinExistence type="predicted"/>
<accession>A0A1H5SDP1</accession>